<sequence>MFDVSAAVRACAPVYYFDHREIESPVNLQKFVMTKAEVPDNTVSAVFTPSADGDGGFIHYFLFFMRDAGMSVFGVNLGSHRYDIEQTIVQVNGQGKIVGLQFMPHNVKEHFWIKDTYDLAMIVRDGHPQVYVSLGKHGCYPVAGTVTRYLGFLSDVCDNPVRQTLEAVILSDAMVKLKYIGAGFQGIRSRLTVNKSVPTIRLSDVRLHNVLPVFR</sequence>
<evidence type="ECO:0000313" key="1">
    <source>
        <dbReference type="EMBL" id="KAG5188959.1"/>
    </source>
</evidence>
<dbReference type="OrthoDB" id="188042at2759"/>
<name>A0A835ZEL0_9STRA</name>
<evidence type="ECO:0000313" key="2">
    <source>
        <dbReference type="Proteomes" id="UP000664859"/>
    </source>
</evidence>
<comment type="caution">
    <text evidence="1">The sequence shown here is derived from an EMBL/GenBank/DDBJ whole genome shotgun (WGS) entry which is preliminary data.</text>
</comment>
<reference evidence="1" key="1">
    <citation type="submission" date="2021-02" db="EMBL/GenBank/DDBJ databases">
        <title>First Annotated Genome of the Yellow-green Alga Tribonema minus.</title>
        <authorList>
            <person name="Mahan K.M."/>
        </authorList>
    </citation>
    <scope>NUCLEOTIDE SEQUENCE</scope>
    <source>
        <strain evidence="1">UTEX B ZZ1240</strain>
    </source>
</reference>
<gene>
    <name evidence="1" type="ORF">JKP88DRAFT_177399</name>
</gene>
<dbReference type="EMBL" id="JAFCMP010000059">
    <property type="protein sequence ID" value="KAG5188959.1"/>
    <property type="molecule type" value="Genomic_DNA"/>
</dbReference>
<accession>A0A835ZEL0</accession>
<proteinExistence type="predicted"/>
<organism evidence="1 2">
    <name type="scientific">Tribonema minus</name>
    <dbReference type="NCBI Taxonomy" id="303371"/>
    <lineage>
        <taxon>Eukaryota</taxon>
        <taxon>Sar</taxon>
        <taxon>Stramenopiles</taxon>
        <taxon>Ochrophyta</taxon>
        <taxon>PX clade</taxon>
        <taxon>Xanthophyceae</taxon>
        <taxon>Tribonematales</taxon>
        <taxon>Tribonemataceae</taxon>
        <taxon>Tribonema</taxon>
    </lineage>
</organism>
<keyword evidence="2" id="KW-1185">Reference proteome</keyword>
<dbReference type="Proteomes" id="UP000664859">
    <property type="component" value="Unassembled WGS sequence"/>
</dbReference>
<protein>
    <submittedName>
        <fullName evidence="1">Uncharacterized protein</fullName>
    </submittedName>
</protein>
<dbReference type="AlphaFoldDB" id="A0A835ZEL0"/>